<reference evidence="9" key="1">
    <citation type="submission" date="2019-11" db="EMBL/GenBank/DDBJ databases">
        <authorList>
            <person name="Feng L."/>
        </authorList>
    </citation>
    <scope>NUCLEOTIDE SEQUENCE</scope>
    <source>
        <strain evidence="9">AodontolyticusLFYP35</strain>
    </source>
</reference>
<evidence type="ECO:0000256" key="3">
    <source>
        <dbReference type="ARBA" id="ARBA00022525"/>
    </source>
</evidence>
<name>A0A6N2S592_9ACTO</name>
<keyword evidence="3" id="KW-0964">Secreted</keyword>
<feature type="region of interest" description="Disordered" evidence="6">
    <location>
        <begin position="335"/>
        <end position="495"/>
    </location>
</feature>
<comment type="subcellular location">
    <subcellularLocation>
        <location evidence="1">Secreted</location>
        <location evidence="1">Cell wall</location>
        <topology evidence="1">Peptidoglycan-anchor</topology>
    </subcellularLocation>
</comment>
<dbReference type="Gene3D" id="2.60.40.1280">
    <property type="match status" value="1"/>
</dbReference>
<evidence type="ECO:0000259" key="8">
    <source>
        <dbReference type="Pfam" id="PF17961"/>
    </source>
</evidence>
<dbReference type="AlphaFoldDB" id="A0A6N2S592"/>
<feature type="domain" description="SDR-like Ig" evidence="8">
    <location>
        <begin position="65"/>
        <end position="154"/>
    </location>
</feature>
<dbReference type="SUPFAM" id="SSF49401">
    <property type="entry name" value="Bacterial adhesins"/>
    <property type="match status" value="2"/>
</dbReference>
<protein>
    <recommendedName>
        <fullName evidence="8">SDR-like Ig domain-containing protein</fullName>
    </recommendedName>
</protein>
<keyword evidence="4" id="KW-0732">Signal</keyword>
<evidence type="ECO:0000256" key="6">
    <source>
        <dbReference type="SAM" id="MobiDB-lite"/>
    </source>
</evidence>
<evidence type="ECO:0000256" key="7">
    <source>
        <dbReference type="SAM" id="Phobius"/>
    </source>
</evidence>
<dbReference type="EMBL" id="CACRSM010000002">
    <property type="protein sequence ID" value="VYS87898.1"/>
    <property type="molecule type" value="Genomic_DNA"/>
</dbReference>
<keyword evidence="7" id="KW-1133">Transmembrane helix</keyword>
<keyword evidence="5" id="KW-0572">Peptidoglycan-anchor</keyword>
<accession>A0A6N2S592</accession>
<dbReference type="PROSITE" id="PS51257">
    <property type="entry name" value="PROKAR_LIPOPROTEIN"/>
    <property type="match status" value="1"/>
</dbReference>
<keyword evidence="2" id="KW-0134">Cell wall</keyword>
<feature type="compositionally biased region" description="Low complexity" evidence="6">
    <location>
        <begin position="351"/>
        <end position="459"/>
    </location>
</feature>
<evidence type="ECO:0000313" key="9">
    <source>
        <dbReference type="EMBL" id="VYS87898.1"/>
    </source>
</evidence>
<sequence length="525" mass="53447">MSIRVQTLTRSAISGLSMLLACFLALAYFVVSQGASQAATVNDIVKDVKLSGVSSSTKLGVGTMMQVDFTIDGTGKAIRQGDTFTIQAPPELNTFASTGTQLQFDMIAPDGQVAVNCSAPAPEPGAVITCTFTDYANSHQNITGSGWAKMSAAAKTTAGAVSFLIDGKAVSVQLPGDGTGIGDTNIGKTTKHNKGGTVDSDDPSLINWSINIVESGISVETITVDDTFTNDNGGYTLANEPSMLVWANGDDFPLGDSTTVSNGDALNGGTFTVTKKADGSGFTATWPKGNGNAIYSISYNTKIKNSAMVGKSATFTNNASVNAVVLVGKAVITADGGGSTNDNPSLPRPTPTTTTPEPTPSTTTPEPTPSTTTPEPTPSTTTPEPTPTTTTPEPTPTTTEATPEPTPSTTTPEPTPTTTTPEPTPSTTTPEPTPTTTEPTPEVSTTTPQPAASTSSTTPPVTPETSNPPLPPAPQQDLPPAAPSPKEANRSLASTGTDATLAAAAALSAAIAGGVLVARTRREQD</sequence>
<dbReference type="PRINTS" id="PR01217">
    <property type="entry name" value="PRICHEXTENSN"/>
</dbReference>
<keyword evidence="7" id="KW-0812">Transmembrane</keyword>
<evidence type="ECO:0000256" key="4">
    <source>
        <dbReference type="ARBA" id="ARBA00022729"/>
    </source>
</evidence>
<feature type="transmembrane region" description="Helical" evidence="7">
    <location>
        <begin position="499"/>
        <end position="518"/>
    </location>
</feature>
<dbReference type="Pfam" id="PF17961">
    <property type="entry name" value="Big_8"/>
    <property type="match status" value="1"/>
</dbReference>
<evidence type="ECO:0000256" key="1">
    <source>
        <dbReference type="ARBA" id="ARBA00004168"/>
    </source>
</evidence>
<gene>
    <name evidence="9" type="ORF">AOLFYP35_00672</name>
</gene>
<dbReference type="InterPro" id="IPR041171">
    <property type="entry name" value="SDR_Ig"/>
</dbReference>
<keyword evidence="7" id="KW-0472">Membrane</keyword>
<organism evidence="9">
    <name type="scientific">Schaalia odontolytica</name>
    <dbReference type="NCBI Taxonomy" id="1660"/>
    <lineage>
        <taxon>Bacteria</taxon>
        <taxon>Bacillati</taxon>
        <taxon>Actinomycetota</taxon>
        <taxon>Actinomycetes</taxon>
        <taxon>Actinomycetales</taxon>
        <taxon>Actinomycetaceae</taxon>
        <taxon>Schaalia</taxon>
    </lineage>
</organism>
<dbReference type="InterPro" id="IPR008966">
    <property type="entry name" value="Adhesion_dom_sf"/>
</dbReference>
<dbReference type="GO" id="GO:0007155">
    <property type="term" value="P:cell adhesion"/>
    <property type="evidence" value="ECO:0007669"/>
    <property type="project" value="InterPro"/>
</dbReference>
<dbReference type="Gene3D" id="2.60.40.740">
    <property type="match status" value="1"/>
</dbReference>
<evidence type="ECO:0000256" key="5">
    <source>
        <dbReference type="ARBA" id="ARBA00023088"/>
    </source>
</evidence>
<evidence type="ECO:0000256" key="2">
    <source>
        <dbReference type="ARBA" id="ARBA00022512"/>
    </source>
</evidence>
<dbReference type="InterPro" id="IPR011252">
    <property type="entry name" value="Fibrogen-bd_dom1"/>
</dbReference>
<proteinExistence type="predicted"/>
<feature type="compositionally biased region" description="Pro residues" evidence="6">
    <location>
        <begin position="460"/>
        <end position="474"/>
    </location>
</feature>